<dbReference type="EMBL" id="SRSC01000001">
    <property type="protein sequence ID" value="TGU74452.1"/>
    <property type="molecule type" value="Genomic_DNA"/>
</dbReference>
<proteinExistence type="predicted"/>
<organism evidence="14 15">
    <name type="scientific">Geomonas terrae</name>
    <dbReference type="NCBI Taxonomy" id="2562681"/>
    <lineage>
        <taxon>Bacteria</taxon>
        <taxon>Pseudomonadati</taxon>
        <taxon>Thermodesulfobacteriota</taxon>
        <taxon>Desulfuromonadia</taxon>
        <taxon>Geobacterales</taxon>
        <taxon>Geobacteraceae</taxon>
        <taxon>Geomonas</taxon>
    </lineage>
</organism>
<keyword evidence="5 12" id="KW-0812">Transmembrane</keyword>
<accession>A0A4V3P072</accession>
<keyword evidence="1" id="KW-1003">Cell membrane</keyword>
<evidence type="ECO:0000256" key="11">
    <source>
        <dbReference type="SAM" id="MobiDB-lite"/>
    </source>
</evidence>
<evidence type="ECO:0000256" key="5">
    <source>
        <dbReference type="ARBA" id="ARBA00022692"/>
    </source>
</evidence>
<keyword evidence="3 14" id="KW-0328">Glycosyltransferase</keyword>
<dbReference type="InterPro" id="IPR011812">
    <property type="entry name" value="Pep_trsgly"/>
</dbReference>
<keyword evidence="2" id="KW-0997">Cell inner membrane</keyword>
<dbReference type="EC" id="2.4.1.129" evidence="14"/>
<dbReference type="PANTHER" id="PTHR30400">
    <property type="entry name" value="MONOFUNCTIONAL BIOSYNTHETIC PEPTIDOGLYCAN TRANSGLYCOSYLASE"/>
    <property type="match status" value="1"/>
</dbReference>
<dbReference type="Pfam" id="PF00912">
    <property type="entry name" value="Transgly"/>
    <property type="match status" value="1"/>
</dbReference>
<dbReference type="AlphaFoldDB" id="A0A4V3P072"/>
<keyword evidence="9 12" id="KW-0472">Membrane</keyword>
<keyword evidence="15" id="KW-1185">Reference proteome</keyword>
<dbReference type="InterPro" id="IPR001264">
    <property type="entry name" value="Glyco_trans_51"/>
</dbReference>
<protein>
    <submittedName>
        <fullName evidence="14">Monofunctional biosynthetic peptidoglycan transglycosylase</fullName>
        <ecNumber evidence="14">2.4.1.129</ecNumber>
    </submittedName>
</protein>
<dbReference type="GO" id="GO:0009274">
    <property type="term" value="C:peptidoglycan-based cell wall"/>
    <property type="evidence" value="ECO:0007669"/>
    <property type="project" value="InterPro"/>
</dbReference>
<name>A0A4V3P072_9BACT</name>
<dbReference type="PANTHER" id="PTHR30400:SF0">
    <property type="entry name" value="BIOSYNTHETIC PEPTIDOGLYCAN TRANSGLYCOSYLASE"/>
    <property type="match status" value="1"/>
</dbReference>
<reference evidence="14 15" key="1">
    <citation type="submission" date="2019-04" db="EMBL/GenBank/DDBJ databases">
        <title>Geobacter oryzae sp. nov., ferric-reducing bacteria isolated from paddy soil.</title>
        <authorList>
            <person name="Xu Z."/>
            <person name="Masuda Y."/>
            <person name="Itoh H."/>
            <person name="Senoo K."/>
        </authorList>
    </citation>
    <scope>NUCLEOTIDE SEQUENCE [LARGE SCALE GENOMIC DNA]</scope>
    <source>
        <strain evidence="14 15">Red111</strain>
    </source>
</reference>
<dbReference type="GO" id="GO:0008360">
    <property type="term" value="P:regulation of cell shape"/>
    <property type="evidence" value="ECO:0007669"/>
    <property type="project" value="UniProtKB-KW"/>
</dbReference>
<feature type="transmembrane region" description="Helical" evidence="12">
    <location>
        <begin position="6"/>
        <end position="28"/>
    </location>
</feature>
<dbReference type="InterPro" id="IPR036950">
    <property type="entry name" value="PBP_transglycosylase"/>
</dbReference>
<evidence type="ECO:0000259" key="13">
    <source>
        <dbReference type="Pfam" id="PF00912"/>
    </source>
</evidence>
<feature type="compositionally biased region" description="Basic and acidic residues" evidence="11">
    <location>
        <begin position="314"/>
        <end position="324"/>
    </location>
</feature>
<dbReference type="GO" id="GO:0071555">
    <property type="term" value="P:cell wall organization"/>
    <property type="evidence" value="ECO:0007669"/>
    <property type="project" value="UniProtKB-KW"/>
</dbReference>
<evidence type="ECO:0000256" key="10">
    <source>
        <dbReference type="ARBA" id="ARBA00023316"/>
    </source>
</evidence>
<feature type="compositionally biased region" description="Low complexity" evidence="11">
    <location>
        <begin position="288"/>
        <end position="301"/>
    </location>
</feature>
<evidence type="ECO:0000256" key="1">
    <source>
        <dbReference type="ARBA" id="ARBA00022475"/>
    </source>
</evidence>
<dbReference type="Gene3D" id="1.10.3810.10">
    <property type="entry name" value="Biosynthetic peptidoglycan transglycosylase-like"/>
    <property type="match status" value="1"/>
</dbReference>
<gene>
    <name evidence="14" type="primary">mtgA</name>
    <name evidence="14" type="ORF">E4633_03025</name>
</gene>
<dbReference type="InterPro" id="IPR023346">
    <property type="entry name" value="Lysozyme-like_dom_sf"/>
</dbReference>
<dbReference type="GO" id="GO:0016763">
    <property type="term" value="F:pentosyltransferase activity"/>
    <property type="evidence" value="ECO:0007669"/>
    <property type="project" value="InterPro"/>
</dbReference>
<dbReference type="Proteomes" id="UP000306416">
    <property type="component" value="Unassembled WGS sequence"/>
</dbReference>
<keyword evidence="7" id="KW-0573">Peptidoglycan synthesis</keyword>
<dbReference type="GO" id="GO:0016020">
    <property type="term" value="C:membrane"/>
    <property type="evidence" value="ECO:0007669"/>
    <property type="project" value="InterPro"/>
</dbReference>
<sequence length="324" mass="35698">MNLKKYLRWGAGLLALYVVYVVVSLFFLPPVTELKNKKTNMTIQVKDWQGNYHPLVVGPKNKYWTPLAQIPPEMKWAVILAEDASFYKHEGVDVKAIKEAIKYDLEKQSFARGASTITQQVAKNLFLSREKTLTRKAKELYLAKRMEQELSKGRIIELYLNVIELGPMVHGIGHGARYYFGKPAAALTPRECAFLAAMLPGPRVAYNPYKNLDKVLKRSNMILRLLANKGVLSSGEYQAALAEMPNIGRLQRKVDESIKQVEVMANHTSATVPQGLSEEPGKGGAETSGGAATEQPAAGEPAPEKAPDAGAPPAKEEAPAQEKQ</sequence>
<keyword evidence="4 14" id="KW-0808">Transferase</keyword>
<keyword evidence="8 12" id="KW-1133">Transmembrane helix</keyword>
<keyword evidence="10" id="KW-0961">Cell wall biogenesis/degradation</keyword>
<evidence type="ECO:0000256" key="9">
    <source>
        <dbReference type="ARBA" id="ARBA00023136"/>
    </source>
</evidence>
<dbReference type="SUPFAM" id="SSF53955">
    <property type="entry name" value="Lysozyme-like"/>
    <property type="match status" value="1"/>
</dbReference>
<evidence type="ECO:0000256" key="2">
    <source>
        <dbReference type="ARBA" id="ARBA00022519"/>
    </source>
</evidence>
<dbReference type="RefSeq" id="WP_135868782.1">
    <property type="nucleotide sequence ID" value="NZ_SRSC01000001.1"/>
</dbReference>
<evidence type="ECO:0000256" key="4">
    <source>
        <dbReference type="ARBA" id="ARBA00022679"/>
    </source>
</evidence>
<evidence type="ECO:0000256" key="8">
    <source>
        <dbReference type="ARBA" id="ARBA00022989"/>
    </source>
</evidence>
<feature type="region of interest" description="Disordered" evidence="11">
    <location>
        <begin position="267"/>
        <end position="324"/>
    </location>
</feature>
<feature type="domain" description="Glycosyl transferase family 51" evidence="13">
    <location>
        <begin position="59"/>
        <end position="224"/>
    </location>
</feature>
<evidence type="ECO:0000313" key="15">
    <source>
        <dbReference type="Proteomes" id="UP000306416"/>
    </source>
</evidence>
<dbReference type="GO" id="GO:0009252">
    <property type="term" value="P:peptidoglycan biosynthetic process"/>
    <property type="evidence" value="ECO:0007669"/>
    <property type="project" value="UniProtKB-KW"/>
</dbReference>
<evidence type="ECO:0000313" key="14">
    <source>
        <dbReference type="EMBL" id="TGU74452.1"/>
    </source>
</evidence>
<keyword evidence="6" id="KW-0133">Cell shape</keyword>
<evidence type="ECO:0000256" key="12">
    <source>
        <dbReference type="SAM" id="Phobius"/>
    </source>
</evidence>
<evidence type="ECO:0000256" key="7">
    <source>
        <dbReference type="ARBA" id="ARBA00022984"/>
    </source>
</evidence>
<evidence type="ECO:0000256" key="3">
    <source>
        <dbReference type="ARBA" id="ARBA00022676"/>
    </source>
</evidence>
<evidence type="ECO:0000256" key="6">
    <source>
        <dbReference type="ARBA" id="ARBA00022960"/>
    </source>
</evidence>
<comment type="caution">
    <text evidence="14">The sequence shown here is derived from an EMBL/GenBank/DDBJ whole genome shotgun (WGS) entry which is preliminary data.</text>
</comment>